<dbReference type="PANTHER" id="PTHR10218">
    <property type="entry name" value="GTP-BINDING PROTEIN ALPHA SUBUNIT"/>
    <property type="match status" value="1"/>
</dbReference>
<reference evidence="7" key="1">
    <citation type="journal article" date="2011" name="Genome Biol.">
        <title>Comparative genomics of the social amoebae Dictyostelium discoideum and Dictyostelium purpureum.</title>
        <authorList>
            <consortium name="US DOE Joint Genome Institute (JGI-PGF)"/>
            <person name="Sucgang R."/>
            <person name="Kuo A."/>
            <person name="Tian X."/>
            <person name="Salerno W."/>
            <person name="Parikh A."/>
            <person name="Feasley C.L."/>
            <person name="Dalin E."/>
            <person name="Tu H."/>
            <person name="Huang E."/>
            <person name="Barry K."/>
            <person name="Lindquist E."/>
            <person name="Shapiro H."/>
            <person name="Bruce D."/>
            <person name="Schmutz J."/>
            <person name="Salamov A."/>
            <person name="Fey P."/>
            <person name="Gaudet P."/>
            <person name="Anjard C."/>
            <person name="Babu M.M."/>
            <person name="Basu S."/>
            <person name="Bushmanova Y."/>
            <person name="van der Wel H."/>
            <person name="Katoh-Kurasawa M."/>
            <person name="Dinh C."/>
            <person name="Coutinho P.M."/>
            <person name="Saito T."/>
            <person name="Elias M."/>
            <person name="Schaap P."/>
            <person name="Kay R.R."/>
            <person name="Henrissat B."/>
            <person name="Eichinger L."/>
            <person name="Rivero F."/>
            <person name="Putnam N.H."/>
            <person name="West C.M."/>
            <person name="Loomis W.F."/>
            <person name="Chisholm R.L."/>
            <person name="Shaulsky G."/>
            <person name="Strassmann J.E."/>
            <person name="Queller D.C."/>
            <person name="Kuspa A."/>
            <person name="Grigoriev I.V."/>
        </authorList>
    </citation>
    <scope>NUCLEOTIDE SEQUENCE [LARGE SCALE GENOMIC DNA]</scope>
    <source>
        <strain evidence="7">QSDP1</strain>
    </source>
</reference>
<dbReference type="VEuPathDB" id="AmoebaDB:DICPUDRAFT_92510"/>
<evidence type="ECO:0000256" key="4">
    <source>
        <dbReference type="ARBA" id="ARBA00023224"/>
    </source>
</evidence>
<dbReference type="PANTHER" id="PTHR10218:SF248">
    <property type="entry name" value="GUANINE NUCLEOTIDE-BINDING PROTEIN-LIKE ALPHA-11 SUBUNIT"/>
    <property type="match status" value="1"/>
</dbReference>
<dbReference type="GO" id="GO:0005525">
    <property type="term" value="F:GTP binding"/>
    <property type="evidence" value="ECO:0007669"/>
    <property type="project" value="UniProtKB-KW"/>
</dbReference>
<dbReference type="PROSITE" id="PS51882">
    <property type="entry name" value="G_ALPHA"/>
    <property type="match status" value="1"/>
</dbReference>
<name>F0ZT20_DICPU</name>
<dbReference type="FunCoup" id="F0ZT20">
    <property type="interactions" value="412"/>
</dbReference>
<dbReference type="SUPFAM" id="SSF52540">
    <property type="entry name" value="P-loop containing nucleoside triphosphate hydrolases"/>
    <property type="match status" value="1"/>
</dbReference>
<protein>
    <submittedName>
        <fullName evidence="6">Uncharacterized protein</fullName>
    </submittedName>
</protein>
<dbReference type="STRING" id="5786.F0ZT20"/>
<evidence type="ECO:0000256" key="1">
    <source>
        <dbReference type="ARBA" id="ARBA00005804"/>
    </source>
</evidence>
<dbReference type="Pfam" id="PF00503">
    <property type="entry name" value="G-alpha"/>
    <property type="match status" value="1"/>
</dbReference>
<organism evidence="6 7">
    <name type="scientific">Dictyostelium purpureum</name>
    <name type="common">Slime mold</name>
    <dbReference type="NCBI Taxonomy" id="5786"/>
    <lineage>
        <taxon>Eukaryota</taxon>
        <taxon>Amoebozoa</taxon>
        <taxon>Evosea</taxon>
        <taxon>Eumycetozoa</taxon>
        <taxon>Dictyostelia</taxon>
        <taxon>Dictyosteliales</taxon>
        <taxon>Dictyosteliaceae</taxon>
        <taxon>Dictyostelium</taxon>
    </lineage>
</organism>
<dbReference type="InterPro" id="IPR001019">
    <property type="entry name" value="Gprotein_alpha_su"/>
</dbReference>
<keyword evidence="4" id="KW-0807">Transducer</keyword>
<dbReference type="KEGG" id="dpp:DICPUDRAFT_92510"/>
<dbReference type="OMA" id="ENCKRMS"/>
<dbReference type="InterPro" id="IPR011025">
    <property type="entry name" value="GproteinA_insert"/>
</dbReference>
<dbReference type="Proteomes" id="UP000001064">
    <property type="component" value="Unassembled WGS sequence"/>
</dbReference>
<evidence type="ECO:0000256" key="5">
    <source>
        <dbReference type="PIRSR" id="PIRSR601019-1"/>
    </source>
</evidence>
<dbReference type="PRINTS" id="PR00318">
    <property type="entry name" value="GPROTEINA"/>
</dbReference>
<gene>
    <name evidence="6" type="primary">gpaK</name>
    <name evidence="6" type="ORF">DICPUDRAFT_92510</name>
</gene>
<evidence type="ECO:0000313" key="7">
    <source>
        <dbReference type="Proteomes" id="UP000001064"/>
    </source>
</evidence>
<dbReference type="Gene3D" id="1.10.400.10">
    <property type="entry name" value="GI Alpha 1, domain 2-like"/>
    <property type="match status" value="1"/>
</dbReference>
<dbReference type="GO" id="GO:0007188">
    <property type="term" value="P:adenylate cyclase-modulating G protein-coupled receptor signaling pathway"/>
    <property type="evidence" value="ECO:0000318"/>
    <property type="project" value="GO_Central"/>
</dbReference>
<dbReference type="eggNOG" id="KOG0082">
    <property type="taxonomic scope" value="Eukaryota"/>
</dbReference>
<dbReference type="SMART" id="SM00275">
    <property type="entry name" value="G_alpha"/>
    <property type="match status" value="1"/>
</dbReference>
<dbReference type="GO" id="GO:0003924">
    <property type="term" value="F:GTPase activity"/>
    <property type="evidence" value="ECO:0000318"/>
    <property type="project" value="GO_Central"/>
</dbReference>
<dbReference type="InParanoid" id="F0ZT20"/>
<sequence>MGVQFSNIGNRWLIERSIMIEKKKRRSKSLIKILMLGNENSAKHTFAKQVKLIYQNGSFLNSDAKSILPYIKLYISNCFKDVIRVVHAQEKPVYSTDDGELAWNKLKAFSYCPYDFKPNKELAKYIYDLCHDPSFKLVIYPIISSRREDAFYLIENCKRMSSEDYIPTDEDILRCSNTSNQSGIFDTKLEVGKCQYVFVDVGNQRCDRKKWIHQFDDVGVILYFLSLDEFDLPPDEKINCNNKLQENILIYEEIVNNHFYLNTPVIILLNKKEEFTQKLKKVQFNTYFPEYRGSNHPNDVSSFISNKFKQLDHFHINKRLFIHSFNSTNEDQIIDFFSYVKKILEDSI</sequence>
<keyword evidence="7" id="KW-1185">Reference proteome</keyword>
<dbReference type="RefSeq" id="XP_003290558.1">
    <property type="nucleotide sequence ID" value="XM_003290510.1"/>
</dbReference>
<dbReference type="GO" id="GO:0031683">
    <property type="term" value="F:G-protein beta/gamma-subunit complex binding"/>
    <property type="evidence" value="ECO:0000318"/>
    <property type="project" value="GO_Central"/>
</dbReference>
<dbReference type="SUPFAM" id="SSF47895">
    <property type="entry name" value="Transducin (alpha subunit), insertion domain"/>
    <property type="match status" value="1"/>
</dbReference>
<keyword evidence="3 5" id="KW-0342">GTP-binding</keyword>
<dbReference type="Gene3D" id="3.40.50.300">
    <property type="entry name" value="P-loop containing nucleotide triphosphate hydrolases"/>
    <property type="match status" value="1"/>
</dbReference>
<evidence type="ECO:0000256" key="2">
    <source>
        <dbReference type="ARBA" id="ARBA00022741"/>
    </source>
</evidence>
<dbReference type="InterPro" id="IPR027417">
    <property type="entry name" value="P-loop_NTPase"/>
</dbReference>
<evidence type="ECO:0000256" key="3">
    <source>
        <dbReference type="ARBA" id="ARBA00023134"/>
    </source>
</evidence>
<feature type="binding site" evidence="5">
    <location>
        <begin position="200"/>
        <end position="204"/>
    </location>
    <ligand>
        <name>GTP</name>
        <dbReference type="ChEBI" id="CHEBI:37565"/>
    </ligand>
</feature>
<comment type="similarity">
    <text evidence="1">Belongs to the G-alpha family.</text>
</comment>
<dbReference type="EMBL" id="GL871167">
    <property type="protein sequence ID" value="EGC32910.1"/>
    <property type="molecule type" value="Genomic_DNA"/>
</dbReference>
<dbReference type="GO" id="GO:0005834">
    <property type="term" value="C:heterotrimeric G-protein complex"/>
    <property type="evidence" value="ECO:0000318"/>
    <property type="project" value="GO_Central"/>
</dbReference>
<dbReference type="OrthoDB" id="5817230at2759"/>
<accession>F0ZT20</accession>
<dbReference type="GO" id="GO:0001664">
    <property type="term" value="F:G protein-coupled receptor binding"/>
    <property type="evidence" value="ECO:0000318"/>
    <property type="project" value="GO_Central"/>
</dbReference>
<dbReference type="GO" id="GO:0005737">
    <property type="term" value="C:cytoplasm"/>
    <property type="evidence" value="ECO:0000318"/>
    <property type="project" value="GO_Central"/>
</dbReference>
<dbReference type="AlphaFoldDB" id="F0ZT20"/>
<dbReference type="GeneID" id="10508039"/>
<evidence type="ECO:0000313" key="6">
    <source>
        <dbReference type="EMBL" id="EGC32910.1"/>
    </source>
</evidence>
<keyword evidence="2 5" id="KW-0547">Nucleotide-binding</keyword>
<proteinExistence type="inferred from homology"/>
<dbReference type="FunFam" id="3.40.50.300:FF:004201">
    <property type="entry name" value="Guanine nucleotide-binding protein-like alpha-10 subunit"/>
    <property type="match status" value="1"/>
</dbReference>